<dbReference type="AlphaFoldDB" id="A0A0N0XSU4"/>
<evidence type="ECO:0000313" key="4">
    <source>
        <dbReference type="EMBL" id="KPC58643.1"/>
    </source>
</evidence>
<sequence length="326" mass="34393">MTTRQQKLGSGFGAHSTAQDVLTGIDLTGTTALVTGGYSGLGLETTRALVRAGAQVIVPARRPARAAEALHGIAGETTRRTAAPGTEVQPLDLADLESIRIFADRFLETGRTLDLVINGAGVMACPETRVGPGWEAHFAINHLGHFALVNRLRPALAPGARVVAVASSGHFLSGIRWDDIHFRTGYDRWLAYAQSKTANALFALHLDRLGAESGLHAFAVHPGSILTPLQRHIPREEWLAQGWVTPDGEPAEGFKTPEQGAATAVWAATSPLLDGHGGAYCQDCDIAGPAGTDDMLIGGVKPWVTDPGAASRLWELSCELTGTSGF</sequence>
<organism evidence="4 5">
    <name type="scientific">Streptomyces chattanoogensis</name>
    <dbReference type="NCBI Taxonomy" id="66876"/>
    <lineage>
        <taxon>Bacteria</taxon>
        <taxon>Bacillati</taxon>
        <taxon>Actinomycetota</taxon>
        <taxon>Actinomycetes</taxon>
        <taxon>Kitasatosporales</taxon>
        <taxon>Streptomycetaceae</taxon>
        <taxon>Streptomyces</taxon>
    </lineage>
</organism>
<dbReference type="GO" id="GO:0016491">
    <property type="term" value="F:oxidoreductase activity"/>
    <property type="evidence" value="ECO:0007669"/>
    <property type="project" value="UniProtKB-KW"/>
</dbReference>
<dbReference type="PATRIC" id="fig|66876.3.peg.8710"/>
<evidence type="ECO:0000256" key="1">
    <source>
        <dbReference type="ARBA" id="ARBA00006484"/>
    </source>
</evidence>
<dbReference type="PANTHER" id="PTHR24320:SF148">
    <property type="entry name" value="NAD(P)-BINDING ROSSMANN-FOLD SUPERFAMILY PROTEIN"/>
    <property type="match status" value="1"/>
</dbReference>
<proteinExistence type="inferred from homology"/>
<comment type="similarity">
    <text evidence="1">Belongs to the short-chain dehydrogenases/reductases (SDR) family.</text>
</comment>
<evidence type="ECO:0000256" key="3">
    <source>
        <dbReference type="ARBA" id="ARBA00071493"/>
    </source>
</evidence>
<accession>A0A0N0XSU4</accession>
<keyword evidence="5" id="KW-1185">Reference proteome</keyword>
<dbReference type="SUPFAM" id="SSF51735">
    <property type="entry name" value="NAD(P)-binding Rossmann-fold domains"/>
    <property type="match status" value="1"/>
</dbReference>
<dbReference type="Pfam" id="PF00106">
    <property type="entry name" value="adh_short"/>
    <property type="match status" value="1"/>
</dbReference>
<dbReference type="InterPro" id="IPR002347">
    <property type="entry name" value="SDR_fam"/>
</dbReference>
<evidence type="ECO:0000256" key="2">
    <source>
        <dbReference type="ARBA" id="ARBA00023002"/>
    </source>
</evidence>
<dbReference type="PRINTS" id="PR00081">
    <property type="entry name" value="GDHRDH"/>
</dbReference>
<dbReference type="FunFam" id="3.40.50.720:FF:000594">
    <property type="entry name" value="Short-chain oxidoreductase"/>
    <property type="match status" value="1"/>
</dbReference>
<dbReference type="Proteomes" id="UP000037982">
    <property type="component" value="Unassembled WGS sequence"/>
</dbReference>
<gene>
    <name evidence="4" type="ORF">ADL29_39700</name>
</gene>
<evidence type="ECO:0000313" key="5">
    <source>
        <dbReference type="Proteomes" id="UP000037982"/>
    </source>
</evidence>
<dbReference type="RefSeq" id="WP_053928392.1">
    <property type="nucleotide sequence ID" value="NZ_LGKG01000207.1"/>
</dbReference>
<dbReference type="PANTHER" id="PTHR24320">
    <property type="entry name" value="RETINOL DEHYDROGENASE"/>
    <property type="match status" value="1"/>
</dbReference>
<dbReference type="InterPro" id="IPR036291">
    <property type="entry name" value="NAD(P)-bd_dom_sf"/>
</dbReference>
<name>A0A0N0XSU4_9ACTN</name>
<reference evidence="5" key="1">
    <citation type="submission" date="2015-07" db="EMBL/GenBank/DDBJ databases">
        <authorList>
            <person name="Ju K.-S."/>
            <person name="Doroghazi J.R."/>
            <person name="Metcalf W.W."/>
        </authorList>
    </citation>
    <scope>NUCLEOTIDE SEQUENCE [LARGE SCALE GENOMIC DNA]</scope>
    <source>
        <strain evidence="5">NRRL ISP-5002</strain>
    </source>
</reference>
<dbReference type="Gene3D" id="3.40.50.720">
    <property type="entry name" value="NAD(P)-binding Rossmann-like Domain"/>
    <property type="match status" value="1"/>
</dbReference>
<comment type="caution">
    <text evidence="4">The sequence shown here is derived from an EMBL/GenBank/DDBJ whole genome shotgun (WGS) entry which is preliminary data.</text>
</comment>
<dbReference type="NCBIfam" id="NF004845">
    <property type="entry name" value="PRK06196.1"/>
    <property type="match status" value="1"/>
</dbReference>
<keyword evidence="2" id="KW-0560">Oxidoreductase</keyword>
<protein>
    <recommendedName>
        <fullName evidence="3">Probable oxidoreductase</fullName>
    </recommendedName>
</protein>
<dbReference type="EMBL" id="LGKG01000207">
    <property type="protein sequence ID" value="KPC58643.1"/>
    <property type="molecule type" value="Genomic_DNA"/>
</dbReference>